<feature type="compositionally biased region" description="Basic and acidic residues" evidence="1">
    <location>
        <begin position="1"/>
        <end position="36"/>
    </location>
</feature>
<dbReference type="OrthoDB" id="272624at2759"/>
<organism evidence="3 4">
    <name type="scientific">Piedraia hortae CBS 480.64</name>
    <dbReference type="NCBI Taxonomy" id="1314780"/>
    <lineage>
        <taxon>Eukaryota</taxon>
        <taxon>Fungi</taxon>
        <taxon>Dikarya</taxon>
        <taxon>Ascomycota</taxon>
        <taxon>Pezizomycotina</taxon>
        <taxon>Dothideomycetes</taxon>
        <taxon>Dothideomycetidae</taxon>
        <taxon>Capnodiales</taxon>
        <taxon>Piedraiaceae</taxon>
        <taxon>Piedraia</taxon>
    </lineage>
</organism>
<dbReference type="CDD" id="cd00167">
    <property type="entry name" value="SANT"/>
    <property type="match status" value="1"/>
</dbReference>
<name>A0A6A7C077_9PEZI</name>
<dbReference type="PANTHER" id="PTHR22929">
    <property type="entry name" value="RNA POLYMERASE III TRANSCRIPTION INITIATION FACTOR B"/>
    <property type="match status" value="1"/>
</dbReference>
<accession>A0A6A7C077</accession>
<dbReference type="GO" id="GO:0070898">
    <property type="term" value="P:RNA polymerase III preinitiation complex assembly"/>
    <property type="evidence" value="ECO:0007669"/>
    <property type="project" value="TreeGrafter"/>
</dbReference>
<feature type="region of interest" description="Disordered" evidence="1">
    <location>
        <begin position="1"/>
        <end position="109"/>
    </location>
</feature>
<dbReference type="Pfam" id="PF15963">
    <property type="entry name" value="Myb_DNA-bind_7"/>
    <property type="match status" value="1"/>
</dbReference>
<evidence type="ECO:0000313" key="3">
    <source>
        <dbReference type="EMBL" id="KAF2860911.1"/>
    </source>
</evidence>
<feature type="compositionally biased region" description="Acidic residues" evidence="1">
    <location>
        <begin position="66"/>
        <end position="80"/>
    </location>
</feature>
<feature type="domain" description="Myb-like" evidence="2">
    <location>
        <begin position="172"/>
        <end position="218"/>
    </location>
</feature>
<dbReference type="PROSITE" id="PS50090">
    <property type="entry name" value="MYB_LIKE"/>
    <property type="match status" value="1"/>
</dbReference>
<feature type="region of interest" description="Disordered" evidence="1">
    <location>
        <begin position="276"/>
        <end position="325"/>
    </location>
</feature>
<dbReference type="SUPFAM" id="SSF46689">
    <property type="entry name" value="Homeodomain-like"/>
    <property type="match status" value="1"/>
</dbReference>
<feature type="region of interest" description="Disordered" evidence="1">
    <location>
        <begin position="157"/>
        <end position="178"/>
    </location>
</feature>
<dbReference type="PANTHER" id="PTHR22929:SF0">
    <property type="entry name" value="TRANSCRIPTION FACTOR TFIIIB COMPONENT B'' HOMOLOG"/>
    <property type="match status" value="1"/>
</dbReference>
<feature type="compositionally biased region" description="Basic and acidic residues" evidence="1">
    <location>
        <begin position="43"/>
        <end position="54"/>
    </location>
</feature>
<evidence type="ECO:0000259" key="2">
    <source>
        <dbReference type="PROSITE" id="PS50090"/>
    </source>
</evidence>
<dbReference type="SMART" id="SM00717">
    <property type="entry name" value="SANT"/>
    <property type="match status" value="1"/>
</dbReference>
<dbReference type="AlphaFoldDB" id="A0A6A7C077"/>
<sequence length="325" mass="37718">MWELARDSRNGQVSERERQMRQIDWDEVKQKRREAEDQLVADAQERQERNREQRYIQLGLALPDAGNDETEDAQAEDGTAEGESAGETAGETAEGETAETEQPTRAGPALRIVNGEIMLDEEAPEEAPPEDDYADILAQEDADLTVRRNRMVGINNRRREPADRLPPARKRGGKTRNGAWTTEETDMLYQHMRMWGTDFEMIAQMMPNRTRAQVKRKFLAEEKLDPVRMRETFMAKPIPMSIDYYAEHTGRDKSVYTQYEGLDDCMNQIKETVADVRRQKEQREEEARQQVQKDQDEAEARKASAKRKREGKKRKREAEVQLEDE</sequence>
<reference evidence="3" key="1">
    <citation type="journal article" date="2020" name="Stud. Mycol.">
        <title>101 Dothideomycetes genomes: a test case for predicting lifestyles and emergence of pathogens.</title>
        <authorList>
            <person name="Haridas S."/>
            <person name="Albert R."/>
            <person name="Binder M."/>
            <person name="Bloem J."/>
            <person name="Labutti K."/>
            <person name="Salamov A."/>
            <person name="Andreopoulos B."/>
            <person name="Baker S."/>
            <person name="Barry K."/>
            <person name="Bills G."/>
            <person name="Bluhm B."/>
            <person name="Cannon C."/>
            <person name="Castanera R."/>
            <person name="Culley D."/>
            <person name="Daum C."/>
            <person name="Ezra D."/>
            <person name="Gonzalez J."/>
            <person name="Henrissat B."/>
            <person name="Kuo A."/>
            <person name="Liang C."/>
            <person name="Lipzen A."/>
            <person name="Lutzoni F."/>
            <person name="Magnuson J."/>
            <person name="Mondo S."/>
            <person name="Nolan M."/>
            <person name="Ohm R."/>
            <person name="Pangilinan J."/>
            <person name="Park H.-J."/>
            <person name="Ramirez L."/>
            <person name="Alfaro M."/>
            <person name="Sun H."/>
            <person name="Tritt A."/>
            <person name="Yoshinaga Y."/>
            <person name="Zwiers L.-H."/>
            <person name="Turgeon B."/>
            <person name="Goodwin S."/>
            <person name="Spatafora J."/>
            <person name="Crous P."/>
            <person name="Grigoriev I."/>
        </authorList>
    </citation>
    <scope>NUCLEOTIDE SEQUENCE</scope>
    <source>
        <strain evidence="3">CBS 480.64</strain>
    </source>
</reference>
<dbReference type="Gene3D" id="1.20.58.1880">
    <property type="match status" value="1"/>
</dbReference>
<dbReference type="EMBL" id="MU005977">
    <property type="protein sequence ID" value="KAF2860911.1"/>
    <property type="molecule type" value="Genomic_DNA"/>
</dbReference>
<proteinExistence type="predicted"/>
<feature type="compositionally biased region" description="Basic and acidic residues" evidence="1">
    <location>
        <begin position="276"/>
        <end position="302"/>
    </location>
</feature>
<dbReference type="GO" id="GO:0000126">
    <property type="term" value="C:transcription factor TFIIIB complex"/>
    <property type="evidence" value="ECO:0007669"/>
    <property type="project" value="TreeGrafter"/>
</dbReference>
<gene>
    <name evidence="3" type="ORF">K470DRAFT_264108</name>
</gene>
<feature type="compositionally biased region" description="Basic residues" evidence="1">
    <location>
        <begin position="303"/>
        <end position="315"/>
    </location>
</feature>
<evidence type="ECO:0000313" key="4">
    <source>
        <dbReference type="Proteomes" id="UP000799421"/>
    </source>
</evidence>
<dbReference type="Proteomes" id="UP000799421">
    <property type="component" value="Unassembled WGS sequence"/>
</dbReference>
<feature type="compositionally biased region" description="Low complexity" evidence="1">
    <location>
        <begin position="81"/>
        <end position="92"/>
    </location>
</feature>
<dbReference type="InterPro" id="IPR039467">
    <property type="entry name" value="TFIIIB_B''_Myb"/>
</dbReference>
<protein>
    <recommendedName>
        <fullName evidence="2">Myb-like domain-containing protein</fullName>
    </recommendedName>
</protein>
<keyword evidence="4" id="KW-1185">Reference proteome</keyword>
<dbReference type="GO" id="GO:0001156">
    <property type="term" value="F:TFIIIC-class transcription factor complex binding"/>
    <property type="evidence" value="ECO:0007669"/>
    <property type="project" value="TreeGrafter"/>
</dbReference>
<evidence type="ECO:0000256" key="1">
    <source>
        <dbReference type="SAM" id="MobiDB-lite"/>
    </source>
</evidence>
<dbReference type="InterPro" id="IPR001005">
    <property type="entry name" value="SANT/Myb"/>
</dbReference>
<dbReference type="InterPro" id="IPR009057">
    <property type="entry name" value="Homeodomain-like_sf"/>
</dbReference>